<sequence>MAMAVSDEQYFVFENRLASFRGPRAVSGSGANARTSKTLQWPHKSLSPTALAHAGFFFEPHPKSPDNVVCFLCNKSLDGWEEGDSPLEEHLRHSPTCGWAINAAIEAGHGNYGKIHPLDPAMTEARKATFAGRWPYESKRGFKCKTKKLVEAGWKYTPSLDADDMATCAYCQLALEGWESDDNPFEEHSRREPGCPFFVLISQYPAPKKGRARAARSSKASRLSVQSVATVATSASDLASAADITADHDDSVMTTASTMTQGGKRATKAGKATTAKGRKTKAKKNEPIEILEDEPQTLEDPPPKKPARGRKRASDAMEDSAVTNAEAPAPKRRATRVRASNAVDNSNPAAPIPDTEIADAVPAKQPAAKKRARASTTKTTRKVSRTSVRSQASTASLHGNLDDDEIDRQLEAELERYHSEADDLVEEKASAPAKGRPKKTAAARKTSTKRETGLSESYAMFNPAPMVPDEAEVEADFQALQAEMILEQPTATDSLVIPKKGRKTGTRKASKQTKKAKEPAPQPLPVEEAVEDVAAPVSGPMQYPETDETQQEPEMELIDDPDVSTGTVITKTVRRPSLEKRERGRPSRNSTASQAAAQEPEPRRSSVISVKVQTQTETPRTRGSIAARKSTPGKVLRKPAPVASQLPPALAQASVEAVPTAPTPKSEKAAPSLPPSSTNRGAPQPTTPRSAAPRITPSRFAAQAALFSPSQSPGSSDAENQPPSSTPPPPPPPPPPPSTNTLSKTVVLAHPTPLPPVSTPPMRSTSPSKRNVIAGLHSTVPWRPADMDRILSFSPATPHGDGDEDAAARQLVLHQQSRGGGGERGELASPERRMTVEQWIYHNAELAEAQLKRECEAMVSAFEREGSRAMRALEGLVVE</sequence>
<proteinExistence type="predicted"/>
<evidence type="ECO:0000313" key="5">
    <source>
        <dbReference type="Proteomes" id="UP001304895"/>
    </source>
</evidence>
<reference evidence="4" key="1">
    <citation type="journal article" date="2023" name="Mol. Phylogenet. Evol.">
        <title>Genome-scale phylogeny and comparative genomics of the fungal order Sordariales.</title>
        <authorList>
            <person name="Hensen N."/>
            <person name="Bonometti L."/>
            <person name="Westerberg I."/>
            <person name="Brannstrom I.O."/>
            <person name="Guillou S."/>
            <person name="Cros-Aarteil S."/>
            <person name="Calhoun S."/>
            <person name="Haridas S."/>
            <person name="Kuo A."/>
            <person name="Mondo S."/>
            <person name="Pangilinan J."/>
            <person name="Riley R."/>
            <person name="LaButti K."/>
            <person name="Andreopoulos B."/>
            <person name="Lipzen A."/>
            <person name="Chen C."/>
            <person name="Yan M."/>
            <person name="Daum C."/>
            <person name="Ng V."/>
            <person name="Clum A."/>
            <person name="Steindorff A."/>
            <person name="Ohm R.A."/>
            <person name="Martin F."/>
            <person name="Silar P."/>
            <person name="Natvig D.O."/>
            <person name="Lalanne C."/>
            <person name="Gautier V."/>
            <person name="Ament-Velasquez S.L."/>
            <person name="Kruys A."/>
            <person name="Hutchinson M.I."/>
            <person name="Powell A.J."/>
            <person name="Barry K."/>
            <person name="Miller A.N."/>
            <person name="Grigoriev I.V."/>
            <person name="Debuchy R."/>
            <person name="Gladieux P."/>
            <person name="Hiltunen Thoren M."/>
            <person name="Johannesson H."/>
        </authorList>
    </citation>
    <scope>NUCLEOTIDE SEQUENCE</scope>
    <source>
        <strain evidence="4">CBS 123565</strain>
    </source>
</reference>
<evidence type="ECO:0000313" key="4">
    <source>
        <dbReference type="EMBL" id="KAK4134498.1"/>
    </source>
</evidence>
<feature type="compositionally biased region" description="Acidic residues" evidence="3">
    <location>
        <begin position="545"/>
        <end position="562"/>
    </location>
</feature>
<dbReference type="Gene3D" id="1.10.1170.10">
    <property type="entry name" value="Inhibitor Of Apoptosis Protein (2mihbC-IAP-1), Chain A"/>
    <property type="match status" value="2"/>
</dbReference>
<feature type="compositionally biased region" description="Polar residues" evidence="3">
    <location>
        <begin position="708"/>
        <end position="721"/>
    </location>
</feature>
<dbReference type="InterPro" id="IPR051190">
    <property type="entry name" value="Baculoviral_IAP"/>
</dbReference>
<accession>A0AAN6ZE43</accession>
<feature type="compositionally biased region" description="Basic and acidic residues" evidence="3">
    <location>
        <begin position="407"/>
        <end position="429"/>
    </location>
</feature>
<reference evidence="4" key="2">
    <citation type="submission" date="2023-05" db="EMBL/GenBank/DDBJ databases">
        <authorList>
            <consortium name="Lawrence Berkeley National Laboratory"/>
            <person name="Steindorff A."/>
            <person name="Hensen N."/>
            <person name="Bonometti L."/>
            <person name="Westerberg I."/>
            <person name="Brannstrom I.O."/>
            <person name="Guillou S."/>
            <person name="Cros-Aarteil S."/>
            <person name="Calhoun S."/>
            <person name="Haridas S."/>
            <person name="Kuo A."/>
            <person name="Mondo S."/>
            <person name="Pangilinan J."/>
            <person name="Riley R."/>
            <person name="Labutti K."/>
            <person name="Andreopoulos B."/>
            <person name="Lipzen A."/>
            <person name="Chen C."/>
            <person name="Yanf M."/>
            <person name="Daum C."/>
            <person name="Ng V."/>
            <person name="Clum A."/>
            <person name="Ohm R."/>
            <person name="Martin F."/>
            <person name="Silar P."/>
            <person name="Natvig D."/>
            <person name="Lalanne C."/>
            <person name="Gautier V."/>
            <person name="Ament-Velasquez S.L."/>
            <person name="Kruys A."/>
            <person name="Hutchinson M.I."/>
            <person name="Powell A.J."/>
            <person name="Barry K."/>
            <person name="Miller A.N."/>
            <person name="Grigoriev I.V."/>
            <person name="Debuchy R."/>
            <person name="Gladieux P."/>
            <person name="Thoren M.H."/>
            <person name="Johannesson H."/>
        </authorList>
    </citation>
    <scope>NUCLEOTIDE SEQUENCE</scope>
    <source>
        <strain evidence="4">CBS 123565</strain>
    </source>
</reference>
<dbReference type="EMBL" id="MU853408">
    <property type="protein sequence ID" value="KAK4134498.1"/>
    <property type="molecule type" value="Genomic_DNA"/>
</dbReference>
<dbReference type="Pfam" id="PF00653">
    <property type="entry name" value="BIR"/>
    <property type="match status" value="2"/>
</dbReference>
<feature type="compositionally biased region" description="Pro residues" evidence="3">
    <location>
        <begin position="724"/>
        <end position="738"/>
    </location>
</feature>
<feature type="compositionally biased region" description="Basic residues" evidence="3">
    <location>
        <begin position="499"/>
        <end position="514"/>
    </location>
</feature>
<dbReference type="SUPFAM" id="SSF57924">
    <property type="entry name" value="Inhibitor of apoptosis (IAP) repeat"/>
    <property type="match status" value="2"/>
</dbReference>
<dbReference type="InterPro" id="IPR001370">
    <property type="entry name" value="BIR_rpt"/>
</dbReference>
<dbReference type="PANTHER" id="PTHR46771">
    <property type="entry name" value="DETERIN"/>
    <property type="match status" value="1"/>
</dbReference>
<gene>
    <name evidence="4" type="ORF">BT67DRAFT_441675</name>
</gene>
<dbReference type="GO" id="GO:0046872">
    <property type="term" value="F:metal ion binding"/>
    <property type="evidence" value="ECO:0007669"/>
    <property type="project" value="UniProtKB-KW"/>
</dbReference>
<keyword evidence="5" id="KW-1185">Reference proteome</keyword>
<dbReference type="Proteomes" id="UP001304895">
    <property type="component" value="Unassembled WGS sequence"/>
</dbReference>
<dbReference type="AlphaFoldDB" id="A0AAN6ZE43"/>
<dbReference type="SMART" id="SM00238">
    <property type="entry name" value="BIR"/>
    <property type="match status" value="2"/>
</dbReference>
<feature type="region of interest" description="Disordered" evidence="3">
    <location>
        <begin position="256"/>
        <end position="463"/>
    </location>
</feature>
<evidence type="ECO:0008006" key="6">
    <source>
        <dbReference type="Google" id="ProtNLM"/>
    </source>
</evidence>
<keyword evidence="1" id="KW-0479">Metal-binding</keyword>
<feature type="compositionally biased region" description="Polar residues" evidence="3">
    <location>
        <begin position="587"/>
        <end position="596"/>
    </location>
</feature>
<feature type="region of interest" description="Disordered" evidence="3">
    <location>
        <begin position="487"/>
        <end position="769"/>
    </location>
</feature>
<dbReference type="PANTHER" id="PTHR46771:SF5">
    <property type="entry name" value="DETERIN"/>
    <property type="match status" value="1"/>
</dbReference>
<name>A0AAN6ZE43_9PEZI</name>
<protein>
    <recommendedName>
        <fullName evidence="6">Protein bir1</fullName>
    </recommendedName>
</protein>
<evidence type="ECO:0000256" key="1">
    <source>
        <dbReference type="ARBA" id="ARBA00022723"/>
    </source>
</evidence>
<feature type="compositionally biased region" description="Basic residues" evidence="3">
    <location>
        <begin position="367"/>
        <end position="384"/>
    </location>
</feature>
<dbReference type="PROSITE" id="PS50143">
    <property type="entry name" value="BIR_REPEAT_2"/>
    <property type="match status" value="2"/>
</dbReference>
<feature type="compositionally biased region" description="Basic and acidic residues" evidence="3">
    <location>
        <begin position="576"/>
        <end position="585"/>
    </location>
</feature>
<organism evidence="4 5">
    <name type="scientific">Trichocladium antarcticum</name>
    <dbReference type="NCBI Taxonomy" id="1450529"/>
    <lineage>
        <taxon>Eukaryota</taxon>
        <taxon>Fungi</taxon>
        <taxon>Dikarya</taxon>
        <taxon>Ascomycota</taxon>
        <taxon>Pezizomycotina</taxon>
        <taxon>Sordariomycetes</taxon>
        <taxon>Sordariomycetidae</taxon>
        <taxon>Sordariales</taxon>
        <taxon>Chaetomiaceae</taxon>
        <taxon>Trichocladium</taxon>
    </lineage>
</organism>
<evidence type="ECO:0000256" key="3">
    <source>
        <dbReference type="SAM" id="MobiDB-lite"/>
    </source>
</evidence>
<feature type="compositionally biased region" description="Polar residues" evidence="3">
    <location>
        <begin position="606"/>
        <end position="618"/>
    </location>
</feature>
<dbReference type="CDD" id="cd00022">
    <property type="entry name" value="BIR"/>
    <property type="match status" value="2"/>
</dbReference>
<keyword evidence="2" id="KW-0862">Zinc</keyword>
<evidence type="ECO:0000256" key="2">
    <source>
        <dbReference type="ARBA" id="ARBA00022833"/>
    </source>
</evidence>
<comment type="caution">
    <text evidence="4">The sequence shown here is derived from an EMBL/GenBank/DDBJ whole genome shotgun (WGS) entry which is preliminary data.</text>
</comment>